<gene>
    <name evidence="3" type="ORF">GXY80_11800</name>
</gene>
<evidence type="ECO:0000259" key="1">
    <source>
        <dbReference type="Pfam" id="PF06792"/>
    </source>
</evidence>
<name>A0A971M649_9BACT</name>
<evidence type="ECO:0000313" key="4">
    <source>
        <dbReference type="Proteomes" id="UP000777265"/>
    </source>
</evidence>
<dbReference type="InterPro" id="IPR056778">
    <property type="entry name" value="UPF0261_C"/>
</dbReference>
<dbReference type="InterPro" id="IPR044122">
    <property type="entry name" value="UPF0261_N"/>
</dbReference>
<dbReference type="PANTHER" id="PTHR31862:SF1">
    <property type="entry name" value="UPF0261 DOMAIN PROTEIN (AFU_ORTHOLOGUE AFUA_1G10120)"/>
    <property type="match status" value="1"/>
</dbReference>
<proteinExistence type="predicted"/>
<dbReference type="AlphaFoldDB" id="A0A971M649"/>
<dbReference type="Pfam" id="PF06792">
    <property type="entry name" value="UPF0261"/>
    <property type="match status" value="1"/>
</dbReference>
<organism evidence="3 4">
    <name type="scientific">Syntrophorhabdus aromaticivorans</name>
    <dbReference type="NCBI Taxonomy" id="328301"/>
    <lineage>
        <taxon>Bacteria</taxon>
        <taxon>Pseudomonadati</taxon>
        <taxon>Thermodesulfobacteriota</taxon>
        <taxon>Syntrophorhabdia</taxon>
        <taxon>Syntrophorhabdales</taxon>
        <taxon>Syntrophorhabdaceae</taxon>
        <taxon>Syntrophorhabdus</taxon>
    </lineage>
</organism>
<protein>
    <submittedName>
        <fullName evidence="3">UPF0261 family protein</fullName>
    </submittedName>
</protein>
<evidence type="ECO:0000313" key="3">
    <source>
        <dbReference type="EMBL" id="NLW36142.1"/>
    </source>
</evidence>
<dbReference type="Proteomes" id="UP000777265">
    <property type="component" value="Unassembled WGS sequence"/>
</dbReference>
<reference evidence="3" key="2">
    <citation type="submission" date="2020-01" db="EMBL/GenBank/DDBJ databases">
        <authorList>
            <person name="Campanaro S."/>
        </authorList>
    </citation>
    <scope>NUCLEOTIDE SEQUENCE</scope>
    <source>
        <strain evidence="3">AS06rmzACSIP_7</strain>
    </source>
</reference>
<dbReference type="CDD" id="cd15488">
    <property type="entry name" value="Tm-1-like"/>
    <property type="match status" value="1"/>
</dbReference>
<accession>A0A971M649</accession>
<evidence type="ECO:0000259" key="2">
    <source>
        <dbReference type="Pfam" id="PF23189"/>
    </source>
</evidence>
<comment type="caution">
    <text evidence="3">The sequence shown here is derived from an EMBL/GenBank/DDBJ whole genome shotgun (WGS) entry which is preliminary data.</text>
</comment>
<dbReference type="Gene3D" id="3.40.50.12020">
    <property type="entry name" value="Uncharacterised protein family UPF0261, NN domain"/>
    <property type="match status" value="1"/>
</dbReference>
<dbReference type="NCBIfam" id="NF002674">
    <property type="entry name" value="PRK02399.1-2"/>
    <property type="match status" value="1"/>
</dbReference>
<dbReference type="Pfam" id="PF23189">
    <property type="entry name" value="UPF0261_C"/>
    <property type="match status" value="1"/>
</dbReference>
<dbReference type="PANTHER" id="PTHR31862">
    <property type="entry name" value="UPF0261 DOMAIN PROTEIN (AFU_ORTHOLOGUE AFUA_1G10120)"/>
    <property type="match status" value="1"/>
</dbReference>
<dbReference type="InterPro" id="IPR008322">
    <property type="entry name" value="UPF0261"/>
</dbReference>
<sequence length="412" mass="45197">MKDKHLLIIATLDTKGREAGYVREVAAELGVNPILMDIGTLEAPGTQPDIPADSVAKAAGFDLEDLKKNRDRPGAVKAMQEGGILRAKGLLRENRLDGVIGLGGGTGTTIASAIMRSLPFGLPKIIVSTVASRDIREYIETKDIVMFHSVADLLGFNEFIRLILGQATHAVWGMMERKRTFAKEKPIIGVTAYGVNSRCAILAEDFLREKGYEMMGFHANGCGGMAMEELIAEGRIAGVLDFNPHEIPDDLFGGYCKGIGPDRLETAGRVGIPLVLAPGGLDNAVFSPAYPMPEEFAGRQIYSHDIRFCVRMGPTEMERFARIIADKLNKSKGSGTYVLIPKKGWSDADKVGMPLFDPAADQVFVDRLRQFLNPEIPIEEIDVHISEPAFAQRAVEILYRMMEKRSTHDNRP</sequence>
<dbReference type="PIRSF" id="PIRSF033271">
    <property type="entry name" value="UCP033271"/>
    <property type="match status" value="1"/>
</dbReference>
<dbReference type="InterPro" id="IPR051353">
    <property type="entry name" value="Tobamovirus_resist_UPF0261"/>
</dbReference>
<dbReference type="EMBL" id="JAAYEE010000217">
    <property type="protein sequence ID" value="NLW36142.1"/>
    <property type="molecule type" value="Genomic_DNA"/>
</dbReference>
<feature type="domain" description="UPF0261" evidence="2">
    <location>
        <begin position="185"/>
        <end position="402"/>
    </location>
</feature>
<feature type="domain" description="UPF0261" evidence="1">
    <location>
        <begin position="5"/>
        <end position="178"/>
    </location>
</feature>
<reference evidence="3" key="1">
    <citation type="journal article" date="2020" name="Biotechnol. Biofuels">
        <title>New insights from the biogas microbiome by comprehensive genome-resolved metagenomics of nearly 1600 species originating from multiple anaerobic digesters.</title>
        <authorList>
            <person name="Campanaro S."/>
            <person name="Treu L."/>
            <person name="Rodriguez-R L.M."/>
            <person name="Kovalovszki A."/>
            <person name="Ziels R.M."/>
            <person name="Maus I."/>
            <person name="Zhu X."/>
            <person name="Kougias P.G."/>
            <person name="Basile A."/>
            <person name="Luo G."/>
            <person name="Schluter A."/>
            <person name="Konstantinidis K.T."/>
            <person name="Angelidaki I."/>
        </authorList>
    </citation>
    <scope>NUCLEOTIDE SEQUENCE</scope>
    <source>
        <strain evidence="3">AS06rmzACSIP_7</strain>
    </source>
</reference>
<dbReference type="Gene3D" id="3.40.50.12030">
    <property type="entry name" value="Uncharacterised protein family UPF0261, NC domain"/>
    <property type="match status" value="1"/>
</dbReference>